<dbReference type="InterPro" id="IPR001507">
    <property type="entry name" value="ZP_dom"/>
</dbReference>
<dbReference type="Gene3D" id="2.60.40.4100">
    <property type="entry name" value="Zona pellucida, ZP-C domain"/>
    <property type="match status" value="1"/>
</dbReference>
<dbReference type="InterPro" id="IPR055356">
    <property type="entry name" value="ZP-N"/>
</dbReference>
<keyword evidence="1" id="KW-0732">Signal</keyword>
<feature type="domain" description="ZP" evidence="3">
    <location>
        <begin position="1"/>
        <end position="249"/>
    </location>
</feature>
<dbReference type="Pfam" id="PF00100">
    <property type="entry name" value="Zona_pellucida"/>
    <property type="match status" value="1"/>
</dbReference>
<dbReference type="Gene3D" id="2.60.40.3210">
    <property type="entry name" value="Zona pellucida, ZP-N domain"/>
    <property type="match status" value="1"/>
</dbReference>
<dbReference type="AlphaFoldDB" id="A0A974DNY0"/>
<gene>
    <name evidence="4" type="ORF">XELAEV_18012122mg</name>
</gene>
<keyword evidence="2" id="KW-1015">Disulfide bond</keyword>
<dbReference type="InterPro" id="IPR042235">
    <property type="entry name" value="ZP-C_dom"/>
</dbReference>
<proteinExistence type="predicted"/>
<sequence length="250" mass="27769">MVLRIPRCQMEKNGYNSSSLSLIMPTCRLTQPYPADVSTLSYLWLRECGNIRTENATHVTYNNTLNITPKKSALIIKNNININFSCSYPKNMDPTALNFPVKSITGSNSASLPGQSGKISVTMAIYTDPSFTIPVTTSTTLVVEQKIYVSVLMQTVDSYVLKVVNLYTSASSNRSADPKYYLLQNSCPNLSLGAFLLTTIWNGPYTEARFEMKDFQISGSSFYYLYADVAMCNSSCTQVKPFTLSATPYD</sequence>
<organism evidence="4 5">
    <name type="scientific">Xenopus laevis</name>
    <name type="common">African clawed frog</name>
    <dbReference type="NCBI Taxonomy" id="8355"/>
    <lineage>
        <taxon>Eukaryota</taxon>
        <taxon>Metazoa</taxon>
        <taxon>Chordata</taxon>
        <taxon>Craniata</taxon>
        <taxon>Vertebrata</taxon>
        <taxon>Euteleostomi</taxon>
        <taxon>Amphibia</taxon>
        <taxon>Batrachia</taxon>
        <taxon>Anura</taxon>
        <taxon>Pipoidea</taxon>
        <taxon>Pipidae</taxon>
        <taxon>Xenopodinae</taxon>
        <taxon>Xenopus</taxon>
        <taxon>Xenopus</taxon>
    </lineage>
</organism>
<evidence type="ECO:0000256" key="1">
    <source>
        <dbReference type="ARBA" id="ARBA00022729"/>
    </source>
</evidence>
<dbReference type="EMBL" id="CM004468">
    <property type="protein sequence ID" value="OCT94451.1"/>
    <property type="molecule type" value="Genomic_DNA"/>
</dbReference>
<reference evidence="5" key="1">
    <citation type="journal article" date="2016" name="Nature">
        <title>Genome evolution in the allotetraploid frog Xenopus laevis.</title>
        <authorList>
            <person name="Session A.M."/>
            <person name="Uno Y."/>
            <person name="Kwon T."/>
            <person name="Chapman J.A."/>
            <person name="Toyoda A."/>
            <person name="Takahashi S."/>
            <person name="Fukui A."/>
            <person name="Hikosaka A."/>
            <person name="Suzuki A."/>
            <person name="Kondo M."/>
            <person name="van Heeringen S.J."/>
            <person name="Quigley I."/>
            <person name="Heinz S."/>
            <person name="Ogino H."/>
            <person name="Ochi H."/>
            <person name="Hellsten U."/>
            <person name="Lyons J.B."/>
            <person name="Simakov O."/>
            <person name="Putnam N."/>
            <person name="Stites J."/>
            <person name="Kuroki Y."/>
            <person name="Tanaka T."/>
            <person name="Michiue T."/>
            <person name="Watanabe M."/>
            <person name="Bogdanovic O."/>
            <person name="Lister R."/>
            <person name="Georgiou G."/>
            <person name="Paranjpe S.S."/>
            <person name="van Kruijsbergen I."/>
            <person name="Shu S."/>
            <person name="Carlson J."/>
            <person name="Kinoshita T."/>
            <person name="Ohta Y."/>
            <person name="Mawaribuchi S."/>
            <person name="Jenkins J."/>
            <person name="Grimwood J."/>
            <person name="Schmutz J."/>
            <person name="Mitros T."/>
            <person name="Mozaffari S.V."/>
            <person name="Suzuki Y."/>
            <person name="Haramoto Y."/>
            <person name="Yamamoto T.S."/>
            <person name="Takagi C."/>
            <person name="Heald R."/>
            <person name="Miller K."/>
            <person name="Haudenschild C."/>
            <person name="Kitzman J."/>
            <person name="Nakayama T."/>
            <person name="Izutsu Y."/>
            <person name="Robert J."/>
            <person name="Fortriede J."/>
            <person name="Burns K."/>
            <person name="Lotay V."/>
            <person name="Karimi K."/>
            <person name="Yasuoka Y."/>
            <person name="Dichmann D.S."/>
            <person name="Flajnik M.F."/>
            <person name="Houston D.W."/>
            <person name="Shendure J."/>
            <person name="DuPasquier L."/>
            <person name="Vize P.D."/>
            <person name="Zorn A.M."/>
            <person name="Ito M."/>
            <person name="Marcotte E.M."/>
            <person name="Wallingford J.B."/>
            <person name="Ito Y."/>
            <person name="Asashima M."/>
            <person name="Ueno N."/>
            <person name="Matsuda Y."/>
            <person name="Veenstra G.J."/>
            <person name="Fujiyama A."/>
            <person name="Harland R.M."/>
            <person name="Taira M."/>
            <person name="Rokhsar D.S."/>
        </authorList>
    </citation>
    <scope>NUCLEOTIDE SEQUENCE [LARGE SCALE GENOMIC DNA]</scope>
    <source>
        <strain evidence="5">J</strain>
    </source>
</reference>
<evidence type="ECO:0000313" key="4">
    <source>
        <dbReference type="EMBL" id="OCT94451.1"/>
    </source>
</evidence>
<accession>A0A974DNY0</accession>
<name>A0A974DNY0_XENLA</name>
<dbReference type="PROSITE" id="PS51034">
    <property type="entry name" value="ZP_2"/>
    <property type="match status" value="1"/>
</dbReference>
<evidence type="ECO:0000313" key="5">
    <source>
        <dbReference type="Proteomes" id="UP000694892"/>
    </source>
</evidence>
<dbReference type="InterPro" id="IPR055355">
    <property type="entry name" value="ZP-C"/>
</dbReference>
<dbReference type="PANTHER" id="PTHR14002">
    <property type="entry name" value="ENDOGLIN/TGF-BETA RECEPTOR TYPE III"/>
    <property type="match status" value="1"/>
</dbReference>
<dbReference type="Pfam" id="PF23344">
    <property type="entry name" value="ZP-N"/>
    <property type="match status" value="1"/>
</dbReference>
<evidence type="ECO:0000259" key="3">
    <source>
        <dbReference type="PROSITE" id="PS51034"/>
    </source>
</evidence>
<dbReference type="PANTHER" id="PTHR14002:SF51">
    <property type="entry name" value="THYROID HORMONE DOWN-REGULATED PROTEIN (GENE 17)"/>
    <property type="match status" value="1"/>
</dbReference>
<dbReference type="Proteomes" id="UP000694892">
    <property type="component" value="Chromosome 2L"/>
</dbReference>
<protein>
    <recommendedName>
        <fullName evidence="3">ZP domain-containing protein</fullName>
    </recommendedName>
</protein>
<dbReference type="SMART" id="SM00241">
    <property type="entry name" value="ZP"/>
    <property type="match status" value="1"/>
</dbReference>
<evidence type="ECO:0000256" key="2">
    <source>
        <dbReference type="ARBA" id="ARBA00023157"/>
    </source>
</evidence>